<evidence type="ECO:0000256" key="4">
    <source>
        <dbReference type="PIRNR" id="PIRNR036492"/>
    </source>
</evidence>
<keyword evidence="2 4" id="KW-0560">Oxidoreductase</keyword>
<name>A0A3N0V297_9GAMM</name>
<dbReference type="InterPro" id="IPR016162">
    <property type="entry name" value="Ald_DH_N"/>
</dbReference>
<keyword evidence="10" id="KW-1185">Reference proteome</keyword>
<feature type="active site" evidence="5 6">
    <location>
        <position position="216"/>
    </location>
</feature>
<evidence type="ECO:0000313" key="9">
    <source>
        <dbReference type="EMBL" id="ROH86722.1"/>
    </source>
</evidence>
<dbReference type="InterPro" id="IPR016160">
    <property type="entry name" value="Ald_DH_CS_CYS"/>
</dbReference>
<dbReference type="PANTHER" id="PTHR43570">
    <property type="entry name" value="ALDEHYDE DEHYDROGENASE"/>
    <property type="match status" value="1"/>
</dbReference>
<dbReference type="GO" id="GO:0005737">
    <property type="term" value="C:cytoplasm"/>
    <property type="evidence" value="ECO:0007669"/>
    <property type="project" value="TreeGrafter"/>
</dbReference>
<dbReference type="GO" id="GO:0004029">
    <property type="term" value="F:aldehyde dehydrogenase (NAD+) activity"/>
    <property type="evidence" value="ECO:0007669"/>
    <property type="project" value="TreeGrafter"/>
</dbReference>
<reference evidence="9 10" key="1">
    <citation type="submission" date="2018-10" db="EMBL/GenBank/DDBJ databases">
        <authorList>
            <person name="Chen W.-M."/>
        </authorList>
    </citation>
    <scope>NUCLEOTIDE SEQUENCE [LARGE SCALE GENOMIC DNA]</scope>
    <source>
        <strain evidence="9 10">THS-13</strain>
    </source>
</reference>
<feature type="active site" evidence="5">
    <location>
        <position position="250"/>
    </location>
</feature>
<evidence type="ECO:0000256" key="1">
    <source>
        <dbReference type="ARBA" id="ARBA00009986"/>
    </source>
</evidence>
<organism evidence="9 10">
    <name type="scientific">Stagnimonas aquatica</name>
    <dbReference type="NCBI Taxonomy" id="2689987"/>
    <lineage>
        <taxon>Bacteria</taxon>
        <taxon>Pseudomonadati</taxon>
        <taxon>Pseudomonadota</taxon>
        <taxon>Gammaproteobacteria</taxon>
        <taxon>Nevskiales</taxon>
        <taxon>Nevskiaceae</taxon>
        <taxon>Stagnimonas</taxon>
    </lineage>
</organism>
<dbReference type="InterPro" id="IPR016161">
    <property type="entry name" value="Ald_DH/histidinol_DH"/>
</dbReference>
<gene>
    <name evidence="9" type="ORF">ED208_14890</name>
</gene>
<dbReference type="Gene3D" id="3.40.605.10">
    <property type="entry name" value="Aldehyde Dehydrogenase, Chain A, domain 1"/>
    <property type="match status" value="1"/>
</dbReference>
<dbReference type="PROSITE" id="PS00687">
    <property type="entry name" value="ALDEHYDE_DEHYDR_GLU"/>
    <property type="match status" value="1"/>
</dbReference>
<dbReference type="InterPro" id="IPR015590">
    <property type="entry name" value="Aldehyde_DH_dom"/>
</dbReference>
<evidence type="ECO:0000313" key="10">
    <source>
        <dbReference type="Proteomes" id="UP000282106"/>
    </source>
</evidence>
<dbReference type="InterPro" id="IPR016163">
    <property type="entry name" value="Ald_DH_C"/>
</dbReference>
<evidence type="ECO:0000256" key="6">
    <source>
        <dbReference type="PROSITE-ProRule" id="PRU10007"/>
    </source>
</evidence>
<evidence type="ECO:0000256" key="2">
    <source>
        <dbReference type="ARBA" id="ARBA00023002"/>
    </source>
</evidence>
<dbReference type="GO" id="GO:0006081">
    <property type="term" value="P:aldehyde metabolic process"/>
    <property type="evidence" value="ECO:0007669"/>
    <property type="project" value="InterPro"/>
</dbReference>
<feature type="domain" description="Aldehyde dehydrogenase" evidence="8">
    <location>
        <begin position="17"/>
        <end position="443"/>
    </location>
</feature>
<evidence type="ECO:0000256" key="5">
    <source>
        <dbReference type="PIRSR" id="PIRSR036492-1"/>
    </source>
</evidence>
<dbReference type="EMBL" id="RJVO01000008">
    <property type="protein sequence ID" value="ROH86722.1"/>
    <property type="molecule type" value="Genomic_DNA"/>
</dbReference>
<comment type="similarity">
    <text evidence="1 4 7">Belongs to the aldehyde dehydrogenase family.</text>
</comment>
<dbReference type="RefSeq" id="WP_123212711.1">
    <property type="nucleotide sequence ID" value="NZ_RJVO01000008.1"/>
</dbReference>
<dbReference type="Proteomes" id="UP000282106">
    <property type="component" value="Unassembled WGS sequence"/>
</dbReference>
<dbReference type="PROSITE" id="PS00070">
    <property type="entry name" value="ALDEHYDE_DEHYDR_CYS"/>
    <property type="match status" value="1"/>
</dbReference>
<sequence>MNAPVTPPTELRRLFDRLAAKAPEIRATSAEQRADKLRRLLKATLEARPAILEAGRKELRLTDTDIDAQLLMVKGEAEFIASHVEEWMAPGKIQGTLMTLGKKCYVQYEPKGVVLNLATWNAPIAIGLVPLMGAIAAGCTMMLKPSELAPHSAQVLADIIAKVFPEDEFAVVQGGPEVAQEVLTLPFNHIFFIGGHAVGRLVMKAAAEHFASVTLEMGGKNPTIVDASADVVEAGKKISWGRVANCGQVCLAPDYALVHESVQRPFIEALSASMKAMYNASGAGFQKSAELPRIVNRRHFDRIKGLLDDAIAKGAVVECGGETDGDDLFIAPTVLSNVNNSMRIMTEEIFGPIICVVPFKSREEAVAEIQTRAKPLGSYIFAKDREAIAYWLSHTTSGSVVVNHNLIQSGTNPHLPFGGVNSSGIGRIGGHYSFLECSNQRAVVEDGPGIGDPDMMFPPYSDKYKEAIGWMLNKGVKMPDGVLNFMGGLLKLTNVFKK</sequence>
<dbReference type="SUPFAM" id="SSF53720">
    <property type="entry name" value="ALDH-like"/>
    <property type="match status" value="1"/>
</dbReference>
<dbReference type="InterPro" id="IPR029510">
    <property type="entry name" value="Ald_DH_CS_GLU"/>
</dbReference>
<evidence type="ECO:0000259" key="8">
    <source>
        <dbReference type="Pfam" id="PF00171"/>
    </source>
</evidence>
<dbReference type="Gene3D" id="3.40.309.10">
    <property type="entry name" value="Aldehyde Dehydrogenase, Chain A, domain 2"/>
    <property type="match status" value="1"/>
</dbReference>
<dbReference type="InParanoid" id="A0A3N0V297"/>
<keyword evidence="3" id="KW-0520">NAD</keyword>
<protein>
    <recommendedName>
        <fullName evidence="4">Aldehyde dehydrogenase</fullName>
    </recommendedName>
</protein>
<comment type="caution">
    <text evidence="9">The sequence shown here is derived from an EMBL/GenBank/DDBJ whole genome shotgun (WGS) entry which is preliminary data.</text>
</comment>
<evidence type="ECO:0000256" key="3">
    <source>
        <dbReference type="ARBA" id="ARBA00023027"/>
    </source>
</evidence>
<accession>A0A3N0V297</accession>
<proteinExistence type="inferred from homology"/>
<dbReference type="InterPro" id="IPR012394">
    <property type="entry name" value="Aldehyde_DH_NAD(P)"/>
</dbReference>
<dbReference type="PIRSF" id="PIRSF036492">
    <property type="entry name" value="ALDH"/>
    <property type="match status" value="1"/>
</dbReference>
<dbReference type="PANTHER" id="PTHR43570:SF20">
    <property type="entry name" value="ALDEHYDE DEHYDROGENASE ALDX-RELATED"/>
    <property type="match status" value="1"/>
</dbReference>
<evidence type="ECO:0000256" key="7">
    <source>
        <dbReference type="RuleBase" id="RU003345"/>
    </source>
</evidence>
<dbReference type="AlphaFoldDB" id="A0A3N0V297"/>
<dbReference type="Pfam" id="PF00171">
    <property type="entry name" value="Aldedh"/>
    <property type="match status" value="1"/>
</dbReference>